<keyword evidence="3" id="KW-0285">Flavoprotein</keyword>
<evidence type="ECO:0000256" key="1">
    <source>
        <dbReference type="ARBA" id="ARBA00001974"/>
    </source>
</evidence>
<gene>
    <name evidence="9" type="ORF">CORC01_07587</name>
</gene>
<sequence>MADGSSSFKVIIVGAGVTGLTLAHCLVKANIDYVLLDKGVVAPSFGTTITLQPHGCRILHQLGCLDAVLATCDVMGGAQCRDPSGKTFASNDFFGVVRKFAGYDTRTLDRQVFLRTLYEQLPDQSKVHERARVEEIIEENSKTRVILADGSEFVGDVVIGADGVHSKVREIMWDKANAAHPGTISVEEKRAMVTQYNAIVMASSPVPGLGSHDMEVTSNDKFSFLLLCQPDWISIIVHNKLPEDQRCTWPTRRRYTESDMEALVSKISEYPVTETVVFGELWKRRLKAQMISLEEGVLEHWFFGRIVLAGDAVHKVTPNSALGGNTAMEDAVTLANTIHGLLATHANKKPSDIELRDAMRDKYQNARVDRARVIVKVGGDLTRQQAYDGWKAYFVQRWLTPIVGLDTLAKNIAGLSVTAPKLSYVEFEERRGVLGWQDTMAAEKDRELRAKGAGREADERLKSRLSWGDWNGGLEAVFPQLLAVLVGLWSAIWVFHVVFSRQSIPGFGREVWEVVGRDNVTFGISV</sequence>
<dbReference type="Pfam" id="PF01494">
    <property type="entry name" value="FAD_binding_3"/>
    <property type="match status" value="1"/>
</dbReference>
<keyword evidence="6" id="KW-0503">Monooxygenase</keyword>
<keyword evidence="4" id="KW-0274">FAD</keyword>
<keyword evidence="5" id="KW-0560">Oxidoreductase</keyword>
<evidence type="ECO:0000256" key="2">
    <source>
        <dbReference type="ARBA" id="ARBA00007992"/>
    </source>
</evidence>
<name>A0A1G4B738_9PEZI</name>
<evidence type="ECO:0000256" key="7">
    <source>
        <dbReference type="SAM" id="Phobius"/>
    </source>
</evidence>
<dbReference type="PRINTS" id="PR00420">
    <property type="entry name" value="RNGMNOXGNASE"/>
</dbReference>
<evidence type="ECO:0000256" key="4">
    <source>
        <dbReference type="ARBA" id="ARBA00022827"/>
    </source>
</evidence>
<dbReference type="OrthoDB" id="2431938at2759"/>
<keyword evidence="7" id="KW-0472">Membrane</keyword>
<keyword evidence="7" id="KW-1133">Transmembrane helix</keyword>
<dbReference type="EMBL" id="MJBS01000061">
    <property type="protein sequence ID" value="OHE97146.1"/>
    <property type="molecule type" value="Genomic_DNA"/>
</dbReference>
<dbReference type="PANTHER" id="PTHR47356:SF2">
    <property type="entry name" value="FAD-BINDING DOMAIN-CONTAINING PROTEIN-RELATED"/>
    <property type="match status" value="1"/>
</dbReference>
<dbReference type="RefSeq" id="XP_022474302.1">
    <property type="nucleotide sequence ID" value="XM_022619223.1"/>
</dbReference>
<evidence type="ECO:0000256" key="6">
    <source>
        <dbReference type="ARBA" id="ARBA00023033"/>
    </source>
</evidence>
<dbReference type="InterPro" id="IPR036188">
    <property type="entry name" value="FAD/NAD-bd_sf"/>
</dbReference>
<dbReference type="Gene3D" id="3.50.50.60">
    <property type="entry name" value="FAD/NAD(P)-binding domain"/>
    <property type="match status" value="1"/>
</dbReference>
<evidence type="ECO:0000259" key="8">
    <source>
        <dbReference type="Pfam" id="PF01494"/>
    </source>
</evidence>
<dbReference type="Proteomes" id="UP000176998">
    <property type="component" value="Unassembled WGS sequence"/>
</dbReference>
<organism evidence="9 10">
    <name type="scientific">Colletotrichum orchidophilum</name>
    <dbReference type="NCBI Taxonomy" id="1209926"/>
    <lineage>
        <taxon>Eukaryota</taxon>
        <taxon>Fungi</taxon>
        <taxon>Dikarya</taxon>
        <taxon>Ascomycota</taxon>
        <taxon>Pezizomycotina</taxon>
        <taxon>Sordariomycetes</taxon>
        <taxon>Hypocreomycetidae</taxon>
        <taxon>Glomerellales</taxon>
        <taxon>Glomerellaceae</taxon>
        <taxon>Colletotrichum</taxon>
    </lineage>
</organism>
<accession>A0A1G4B738</accession>
<dbReference type="SUPFAM" id="SSF51905">
    <property type="entry name" value="FAD/NAD(P)-binding domain"/>
    <property type="match status" value="1"/>
</dbReference>
<protein>
    <recommendedName>
        <fullName evidence="8">FAD-binding domain-containing protein</fullName>
    </recommendedName>
</protein>
<dbReference type="PANTHER" id="PTHR47356">
    <property type="entry name" value="FAD-DEPENDENT MONOOXYGENASE ASQG-RELATED"/>
    <property type="match status" value="1"/>
</dbReference>
<dbReference type="InterPro" id="IPR050562">
    <property type="entry name" value="FAD_mOase_fung"/>
</dbReference>
<evidence type="ECO:0000313" key="10">
    <source>
        <dbReference type="Proteomes" id="UP000176998"/>
    </source>
</evidence>
<comment type="similarity">
    <text evidence="2">Belongs to the paxM FAD-dependent monooxygenase family.</text>
</comment>
<feature type="domain" description="FAD-binding" evidence="8">
    <location>
        <begin position="9"/>
        <end position="347"/>
    </location>
</feature>
<dbReference type="STRING" id="1209926.A0A1G4B738"/>
<dbReference type="AlphaFoldDB" id="A0A1G4B738"/>
<keyword evidence="7" id="KW-0812">Transmembrane</keyword>
<evidence type="ECO:0000313" key="9">
    <source>
        <dbReference type="EMBL" id="OHE97146.1"/>
    </source>
</evidence>
<comment type="cofactor">
    <cofactor evidence="1">
        <name>FAD</name>
        <dbReference type="ChEBI" id="CHEBI:57692"/>
    </cofactor>
</comment>
<evidence type="ECO:0000256" key="5">
    <source>
        <dbReference type="ARBA" id="ARBA00023002"/>
    </source>
</evidence>
<dbReference type="GO" id="GO:0004497">
    <property type="term" value="F:monooxygenase activity"/>
    <property type="evidence" value="ECO:0007669"/>
    <property type="project" value="UniProtKB-KW"/>
</dbReference>
<dbReference type="InterPro" id="IPR002938">
    <property type="entry name" value="FAD-bd"/>
</dbReference>
<evidence type="ECO:0000256" key="3">
    <source>
        <dbReference type="ARBA" id="ARBA00022630"/>
    </source>
</evidence>
<dbReference type="GO" id="GO:0071949">
    <property type="term" value="F:FAD binding"/>
    <property type="evidence" value="ECO:0007669"/>
    <property type="project" value="InterPro"/>
</dbReference>
<keyword evidence="10" id="KW-1185">Reference proteome</keyword>
<dbReference type="GeneID" id="34560733"/>
<reference evidence="9 10" key="1">
    <citation type="submission" date="2016-09" db="EMBL/GenBank/DDBJ databases">
        <authorList>
            <person name="Capua I."/>
            <person name="De Benedictis P."/>
            <person name="Joannis T."/>
            <person name="Lombin L.H."/>
            <person name="Cattoli G."/>
        </authorList>
    </citation>
    <scope>NUCLEOTIDE SEQUENCE [LARGE SCALE GENOMIC DNA]</scope>
    <source>
        <strain evidence="9 10">IMI 309357</strain>
    </source>
</reference>
<feature type="transmembrane region" description="Helical" evidence="7">
    <location>
        <begin position="481"/>
        <end position="499"/>
    </location>
</feature>
<comment type="caution">
    <text evidence="9">The sequence shown here is derived from an EMBL/GenBank/DDBJ whole genome shotgun (WGS) entry which is preliminary data.</text>
</comment>
<proteinExistence type="inferred from homology"/>